<evidence type="ECO:0000313" key="2">
    <source>
        <dbReference type="Proteomes" id="UP000606786"/>
    </source>
</evidence>
<comment type="caution">
    <text evidence="1">The sequence shown here is derived from an EMBL/GenBank/DDBJ whole genome shotgun (WGS) entry which is preliminary data.</text>
</comment>
<evidence type="ECO:0000313" key="1">
    <source>
        <dbReference type="EMBL" id="CAD7005960.1"/>
    </source>
</evidence>
<accession>A0A811V4M4</accession>
<organism evidence="1 2">
    <name type="scientific">Ceratitis capitata</name>
    <name type="common">Mediterranean fruit fly</name>
    <name type="synonym">Tephritis capitata</name>
    <dbReference type="NCBI Taxonomy" id="7213"/>
    <lineage>
        <taxon>Eukaryota</taxon>
        <taxon>Metazoa</taxon>
        <taxon>Ecdysozoa</taxon>
        <taxon>Arthropoda</taxon>
        <taxon>Hexapoda</taxon>
        <taxon>Insecta</taxon>
        <taxon>Pterygota</taxon>
        <taxon>Neoptera</taxon>
        <taxon>Endopterygota</taxon>
        <taxon>Diptera</taxon>
        <taxon>Brachycera</taxon>
        <taxon>Muscomorpha</taxon>
        <taxon>Tephritoidea</taxon>
        <taxon>Tephritidae</taxon>
        <taxon>Ceratitis</taxon>
        <taxon>Ceratitis</taxon>
    </lineage>
</organism>
<dbReference type="Proteomes" id="UP000606786">
    <property type="component" value="Unassembled WGS sequence"/>
</dbReference>
<gene>
    <name evidence="1" type="ORF">CCAP1982_LOCUS14298</name>
</gene>
<keyword evidence="2" id="KW-1185">Reference proteome</keyword>
<sequence>MSIKATKIAAKSRKTLFFELHQRQPGRPACLLTTCSPACQPSHGLPSPSTLLCYQCDSVGSFLTSQLFPLLLSFPHIPHDDDNDEFYEILNCFWLHSHS</sequence>
<dbReference type="EMBL" id="CAJHJT010000034">
    <property type="protein sequence ID" value="CAD7005960.1"/>
    <property type="molecule type" value="Genomic_DNA"/>
</dbReference>
<dbReference type="AlphaFoldDB" id="A0A811V4M4"/>
<protein>
    <submittedName>
        <fullName evidence="1">(Mediterranean fruit fly) hypothetical protein</fullName>
    </submittedName>
</protein>
<reference evidence="1" key="1">
    <citation type="submission" date="2020-11" db="EMBL/GenBank/DDBJ databases">
        <authorList>
            <person name="Whitehead M."/>
        </authorList>
    </citation>
    <scope>NUCLEOTIDE SEQUENCE</scope>
    <source>
        <strain evidence="1">EGII</strain>
    </source>
</reference>
<proteinExistence type="predicted"/>
<name>A0A811V4M4_CERCA</name>